<dbReference type="Pfam" id="PF07070">
    <property type="entry name" value="Spo0M"/>
    <property type="match status" value="1"/>
</dbReference>
<protein>
    <recommendedName>
        <fullName evidence="3">Sporulation protein SpoOM</fullName>
    </recommendedName>
</protein>
<dbReference type="EMBL" id="BDUF01000068">
    <property type="protein sequence ID" value="GAX90932.1"/>
    <property type="molecule type" value="Genomic_DNA"/>
</dbReference>
<organism evidence="1 2">
    <name type="scientific">Effusibacillus lacus</name>
    <dbReference type="NCBI Taxonomy" id="1348429"/>
    <lineage>
        <taxon>Bacteria</taxon>
        <taxon>Bacillati</taxon>
        <taxon>Bacillota</taxon>
        <taxon>Bacilli</taxon>
        <taxon>Bacillales</taxon>
        <taxon>Alicyclobacillaceae</taxon>
        <taxon>Effusibacillus</taxon>
    </lineage>
</organism>
<gene>
    <name evidence="1" type="ORF">EFBL_2574</name>
</gene>
<dbReference type="OrthoDB" id="2351239at2"/>
<reference evidence="2" key="1">
    <citation type="submission" date="2017-07" db="EMBL/GenBank/DDBJ databases">
        <title>Draft genome sequence of Effusibacillus lacus strain skLN1.</title>
        <authorList>
            <person name="Watanabe M."/>
            <person name="Kojima H."/>
            <person name="Fukui M."/>
        </authorList>
    </citation>
    <scope>NUCLEOTIDE SEQUENCE [LARGE SCALE GENOMIC DNA]</scope>
    <source>
        <strain evidence="2">skLN1</strain>
    </source>
</reference>
<accession>A0A292YE20</accession>
<comment type="caution">
    <text evidence="1">The sequence shown here is derived from an EMBL/GenBank/DDBJ whole genome shotgun (WGS) entry which is preliminary data.</text>
</comment>
<keyword evidence="2" id="KW-1185">Reference proteome</keyword>
<dbReference type="Proteomes" id="UP000217785">
    <property type="component" value="Unassembled WGS sequence"/>
</dbReference>
<sequence length="227" mass="26307">MLNNSMAELGSDHPEIVLKLDRNLIPAGEMLTGSFMLWREIAERADNTIDVEFVLQAQLEDEVVEQKIEEFKSQPVRVSEDTQLVEFPFSYRLPQWLPVSTHAIRYYVRPKMYPSRISTHCVEDSLEMEAIIVQPNQEQMTLLKALSELGYHEKLDSRYWNGRVQEFDFVAGKENDSDVRELTVQFYQANGLVRTELRVEGRDPVPIDIHKEIDIAVSLRNALQIDI</sequence>
<name>A0A292YE20_9BACL</name>
<dbReference type="AlphaFoldDB" id="A0A292YE20"/>
<dbReference type="RefSeq" id="WP_096182658.1">
    <property type="nucleotide sequence ID" value="NZ_BDUF01000068.1"/>
</dbReference>
<evidence type="ECO:0000313" key="1">
    <source>
        <dbReference type="EMBL" id="GAX90932.1"/>
    </source>
</evidence>
<proteinExistence type="predicted"/>
<evidence type="ECO:0000313" key="2">
    <source>
        <dbReference type="Proteomes" id="UP000217785"/>
    </source>
</evidence>
<evidence type="ECO:0008006" key="3">
    <source>
        <dbReference type="Google" id="ProtNLM"/>
    </source>
</evidence>
<dbReference type="InterPro" id="IPR009776">
    <property type="entry name" value="Spore_0_M"/>
</dbReference>